<dbReference type="Pfam" id="PF03717">
    <property type="entry name" value="PBP_dimer"/>
    <property type="match status" value="1"/>
</dbReference>
<keyword evidence="6" id="KW-0808">Transferase</keyword>
<proteinExistence type="predicted"/>
<dbReference type="SUPFAM" id="SSF56601">
    <property type="entry name" value="beta-lactamase/transpeptidase-like"/>
    <property type="match status" value="1"/>
</dbReference>
<dbReference type="SUPFAM" id="SSF56519">
    <property type="entry name" value="Penicillin binding protein dimerisation domain"/>
    <property type="match status" value="1"/>
</dbReference>
<keyword evidence="3" id="KW-0472">Membrane</keyword>
<evidence type="ECO:0000256" key="2">
    <source>
        <dbReference type="ARBA" id="ARBA00022645"/>
    </source>
</evidence>
<feature type="domain" description="Penicillin-binding protein transpeptidase" evidence="4">
    <location>
        <begin position="231"/>
        <end position="530"/>
    </location>
</feature>
<accession>I0IQC3</accession>
<keyword evidence="2" id="KW-0645">Protease</keyword>
<protein>
    <submittedName>
        <fullName evidence="6">Putative peptidoglycan glycosyltransferase</fullName>
    </submittedName>
</protein>
<dbReference type="STRING" id="1162668.LFE_1793"/>
<evidence type="ECO:0000256" key="1">
    <source>
        <dbReference type="ARBA" id="ARBA00004370"/>
    </source>
</evidence>
<evidence type="ECO:0000259" key="4">
    <source>
        <dbReference type="Pfam" id="PF00905"/>
    </source>
</evidence>
<feature type="domain" description="Penicillin-binding protein dimerisation" evidence="5">
    <location>
        <begin position="42"/>
        <end position="185"/>
    </location>
</feature>
<reference evidence="6 7" key="1">
    <citation type="journal article" date="2012" name="J. Bacteriol.">
        <title>Complete Genome Sequence of Leptospirillum ferrooxidans Strain C2-3, Isolated from a Fresh Volcanic Ash Deposit on the Island of Miyake, Japan.</title>
        <authorList>
            <person name="Fujimura R."/>
            <person name="Sato Y."/>
            <person name="Nishizawa T."/>
            <person name="Oshima K."/>
            <person name="Kim S.-W."/>
            <person name="Hattori M."/>
            <person name="Kamijo T."/>
            <person name="Ohta H."/>
        </authorList>
    </citation>
    <scope>NUCLEOTIDE SEQUENCE [LARGE SCALE GENOMIC DNA]</scope>
    <source>
        <strain evidence="6 7">C2-3</strain>
    </source>
</reference>
<dbReference type="PANTHER" id="PTHR30627:SF1">
    <property type="entry name" value="PEPTIDOGLYCAN D,D-TRANSPEPTIDASE FTSI"/>
    <property type="match status" value="1"/>
</dbReference>
<dbReference type="Gene3D" id="3.40.710.10">
    <property type="entry name" value="DD-peptidase/beta-lactamase superfamily"/>
    <property type="match status" value="1"/>
</dbReference>
<comment type="subcellular location">
    <subcellularLocation>
        <location evidence="1">Membrane</location>
    </subcellularLocation>
</comment>
<gene>
    <name evidence="6" type="ordered locus">LFE_1793</name>
</gene>
<dbReference type="Pfam" id="PF00905">
    <property type="entry name" value="Transpeptidase"/>
    <property type="match status" value="1"/>
</dbReference>
<dbReference type="Proteomes" id="UP000007382">
    <property type="component" value="Chromosome"/>
</dbReference>
<dbReference type="GO" id="GO:0005886">
    <property type="term" value="C:plasma membrane"/>
    <property type="evidence" value="ECO:0007669"/>
    <property type="project" value="TreeGrafter"/>
</dbReference>
<sequence length="567" mass="61181">MVFVLFGFLGVALRLVFVQAVGRGNYAQLSLKEHQRILLVHGERGVVLDRNGDVLASNRSLPGLVCDPTVIKKHSSVLKVAQKISSPLGIPVSRLVSMLNKKSRFVWIRHDLFPQTASEIRDLHIPGLYIMNEERRFYPGGEAFHTLIGTTGTDNSGLSGIERKFDRELSGHTGGRIIEVSARGRSYFFRDLVPPEKLSGNVIRLTIDGELQKYAQLSLDEEVDKVQAEGGVVLVMNPKTGAVLAMASNNKGMAGQINPAVSMVYEPGSIFKLVTASAALNEKAVSLGEQFDGHDGVFYIPGGVLHDDEPQKSLNLAGILAKSSNIGISQVGLRLGPPRFYHYIRLFGFGARTGIPYPGESSGILHPLSRWSHRSIYSISMGQEIGVTPIQLVTAVSAIANGGKLMEPFLVSSITSPDGETIWKGKPHLVRDVISRKTSRTLLGLMENVVSPGGTGANASISGYDVAGKTGTAQVYDPLKRAYTRRRTIDSFVGVLPVQDPSLVILAIIVKPKSLSWGGTVAAPLFRKVAQMALVHFGIPSPPPSASPAESYPVRIIAEAKKIKEGD</sequence>
<dbReference type="GO" id="GO:0071555">
    <property type="term" value="P:cell wall organization"/>
    <property type="evidence" value="ECO:0007669"/>
    <property type="project" value="TreeGrafter"/>
</dbReference>
<dbReference type="KEGG" id="lfc:LFE_1793"/>
<dbReference type="InterPro" id="IPR005311">
    <property type="entry name" value="PBP_dimer"/>
</dbReference>
<dbReference type="InterPro" id="IPR050515">
    <property type="entry name" value="Beta-lactam/transpept"/>
</dbReference>
<keyword evidence="7" id="KW-1185">Reference proteome</keyword>
<dbReference type="EMBL" id="AP012342">
    <property type="protein sequence ID" value="BAM07472.1"/>
    <property type="molecule type" value="Genomic_DNA"/>
</dbReference>
<dbReference type="HOGENOM" id="CLU_009289_6_0_0"/>
<dbReference type="InterPro" id="IPR001460">
    <property type="entry name" value="PCN-bd_Tpept"/>
</dbReference>
<dbReference type="PANTHER" id="PTHR30627">
    <property type="entry name" value="PEPTIDOGLYCAN D,D-TRANSPEPTIDASE"/>
    <property type="match status" value="1"/>
</dbReference>
<keyword evidence="2" id="KW-0121">Carboxypeptidase</keyword>
<evidence type="ECO:0000256" key="3">
    <source>
        <dbReference type="ARBA" id="ARBA00023136"/>
    </source>
</evidence>
<dbReference type="GO" id="GO:0008658">
    <property type="term" value="F:penicillin binding"/>
    <property type="evidence" value="ECO:0007669"/>
    <property type="project" value="InterPro"/>
</dbReference>
<dbReference type="GO" id="GO:0004180">
    <property type="term" value="F:carboxypeptidase activity"/>
    <property type="evidence" value="ECO:0007669"/>
    <property type="project" value="UniProtKB-KW"/>
</dbReference>
<name>I0IQC3_LEPFC</name>
<dbReference type="GO" id="GO:0016740">
    <property type="term" value="F:transferase activity"/>
    <property type="evidence" value="ECO:0007669"/>
    <property type="project" value="UniProtKB-KW"/>
</dbReference>
<dbReference type="InterPro" id="IPR036138">
    <property type="entry name" value="PBP_dimer_sf"/>
</dbReference>
<evidence type="ECO:0000313" key="6">
    <source>
        <dbReference type="EMBL" id="BAM07472.1"/>
    </source>
</evidence>
<evidence type="ECO:0000259" key="5">
    <source>
        <dbReference type="Pfam" id="PF03717"/>
    </source>
</evidence>
<dbReference type="PATRIC" id="fig|1162668.3.peg.2128"/>
<reference evidence="7" key="2">
    <citation type="submission" date="2012-03" db="EMBL/GenBank/DDBJ databases">
        <title>The complete genome sequence of the pioneer microbe on fresh volcanic deposit, Leptospirillum ferrooxidans strain C2-3.</title>
        <authorList>
            <person name="Fujimura R."/>
            <person name="Sato Y."/>
            <person name="Nishizawa T."/>
            <person name="Nanba K."/>
            <person name="Oshima K."/>
            <person name="Hattori M."/>
            <person name="Kamijo T."/>
            <person name="Ohta H."/>
        </authorList>
    </citation>
    <scope>NUCLEOTIDE SEQUENCE [LARGE SCALE GENOMIC DNA]</scope>
    <source>
        <strain evidence="7">C2-3</strain>
    </source>
</reference>
<keyword evidence="2" id="KW-0378">Hydrolase</keyword>
<dbReference type="InterPro" id="IPR012338">
    <property type="entry name" value="Beta-lactam/transpept-like"/>
</dbReference>
<dbReference type="Gene3D" id="3.90.1310.10">
    <property type="entry name" value="Penicillin-binding protein 2a (Domain 2)"/>
    <property type="match status" value="1"/>
</dbReference>
<dbReference type="Gene3D" id="3.30.450.330">
    <property type="match status" value="1"/>
</dbReference>
<evidence type="ECO:0000313" key="7">
    <source>
        <dbReference type="Proteomes" id="UP000007382"/>
    </source>
</evidence>
<dbReference type="AlphaFoldDB" id="I0IQC3"/>
<organism evidence="6 7">
    <name type="scientific">Leptospirillum ferrooxidans (strain C2-3)</name>
    <dbReference type="NCBI Taxonomy" id="1162668"/>
    <lineage>
        <taxon>Bacteria</taxon>
        <taxon>Pseudomonadati</taxon>
        <taxon>Nitrospirota</taxon>
        <taxon>Nitrospiria</taxon>
        <taxon>Nitrospirales</taxon>
        <taxon>Nitrospiraceae</taxon>
        <taxon>Leptospirillum</taxon>
    </lineage>
</organism>
<dbReference type="eggNOG" id="COG0768">
    <property type="taxonomic scope" value="Bacteria"/>
</dbReference>